<evidence type="ECO:0000259" key="9">
    <source>
        <dbReference type="Pfam" id="PF20238"/>
    </source>
</evidence>
<keyword evidence="6" id="KW-0325">Glycoprotein</keyword>
<evidence type="ECO:0000313" key="11">
    <source>
        <dbReference type="Proteomes" id="UP000800041"/>
    </source>
</evidence>
<dbReference type="PANTHER" id="PTHR34992">
    <property type="entry name" value="HYPHAL ANASTAMOSIS-7 PROTEIN"/>
    <property type="match status" value="1"/>
</dbReference>
<evidence type="ECO:0000256" key="7">
    <source>
        <dbReference type="ARBA" id="ARBA00023288"/>
    </source>
</evidence>
<gene>
    <name evidence="10" type="ORF">K402DRAFT_413568</name>
</gene>
<dbReference type="PANTHER" id="PTHR34992:SF2">
    <property type="entry name" value="COPPER ACQUISITION FACTOR BIM1-LIKE DOMAIN-CONTAINING PROTEIN"/>
    <property type="match status" value="1"/>
</dbReference>
<dbReference type="OrthoDB" id="5333578at2759"/>
<name>A0A6G1GVK9_9PEZI</name>
<comment type="subcellular location">
    <subcellularLocation>
        <location evidence="1">Cell membrane</location>
        <topology evidence="1">Lipid-anchor</topology>
        <topology evidence="1">GPI-anchor</topology>
    </subcellularLocation>
</comment>
<keyword evidence="2" id="KW-1003">Cell membrane</keyword>
<evidence type="ECO:0000256" key="1">
    <source>
        <dbReference type="ARBA" id="ARBA00004609"/>
    </source>
</evidence>
<sequence length="222" mass="22676">MKLSLLAPLVALASTVSAHYTLQYPYWRGDSFTTEGASQWSWPCANVSQVNSTNNRTSWPLDGGSLRLKVGHPWAYTYVNLGLGENVTSFNVSLVDHWNQTGNGTLCLAKVGMAQLAELGVTEGTNASIQVVQVNERGNALYNCADITFSSTAAILSGDDCTNTTGVSGVALSNADGSSGGGEEGGEAASATSTGGAAMLATMAPGLLVAGAAVGFGAIYGL</sequence>
<evidence type="ECO:0000256" key="8">
    <source>
        <dbReference type="SAM" id="SignalP"/>
    </source>
</evidence>
<dbReference type="InterPro" id="IPR046936">
    <property type="entry name" value="BIM1-like"/>
</dbReference>
<dbReference type="InterPro" id="IPR046530">
    <property type="entry name" value="BIM1-like_dom"/>
</dbReference>
<protein>
    <recommendedName>
        <fullName evidence="9">Copper acquisition factor BIM1-like domain-containing protein</fullName>
    </recommendedName>
</protein>
<evidence type="ECO:0000256" key="4">
    <source>
        <dbReference type="ARBA" id="ARBA00022729"/>
    </source>
</evidence>
<dbReference type="CDD" id="cd21176">
    <property type="entry name" value="LPMO_auxiliary-like"/>
    <property type="match status" value="1"/>
</dbReference>
<feature type="domain" description="Copper acquisition factor BIM1-like" evidence="9">
    <location>
        <begin position="17"/>
        <end position="166"/>
    </location>
</feature>
<keyword evidence="11" id="KW-1185">Reference proteome</keyword>
<keyword evidence="3" id="KW-0336">GPI-anchor</keyword>
<evidence type="ECO:0000313" key="10">
    <source>
        <dbReference type="EMBL" id="KAF1984837.1"/>
    </source>
</evidence>
<proteinExistence type="predicted"/>
<feature type="signal peptide" evidence="8">
    <location>
        <begin position="1"/>
        <end position="18"/>
    </location>
</feature>
<feature type="chain" id="PRO_5026039573" description="Copper acquisition factor BIM1-like domain-containing protein" evidence="8">
    <location>
        <begin position="19"/>
        <end position="222"/>
    </location>
</feature>
<evidence type="ECO:0000256" key="6">
    <source>
        <dbReference type="ARBA" id="ARBA00023180"/>
    </source>
</evidence>
<reference evidence="10" key="1">
    <citation type="journal article" date="2020" name="Stud. Mycol.">
        <title>101 Dothideomycetes genomes: a test case for predicting lifestyles and emergence of pathogens.</title>
        <authorList>
            <person name="Haridas S."/>
            <person name="Albert R."/>
            <person name="Binder M."/>
            <person name="Bloem J."/>
            <person name="Labutti K."/>
            <person name="Salamov A."/>
            <person name="Andreopoulos B."/>
            <person name="Baker S."/>
            <person name="Barry K."/>
            <person name="Bills G."/>
            <person name="Bluhm B."/>
            <person name="Cannon C."/>
            <person name="Castanera R."/>
            <person name="Culley D."/>
            <person name="Daum C."/>
            <person name="Ezra D."/>
            <person name="Gonzalez J."/>
            <person name="Henrissat B."/>
            <person name="Kuo A."/>
            <person name="Liang C."/>
            <person name="Lipzen A."/>
            <person name="Lutzoni F."/>
            <person name="Magnuson J."/>
            <person name="Mondo S."/>
            <person name="Nolan M."/>
            <person name="Ohm R."/>
            <person name="Pangilinan J."/>
            <person name="Park H.-J."/>
            <person name="Ramirez L."/>
            <person name="Alfaro M."/>
            <person name="Sun H."/>
            <person name="Tritt A."/>
            <person name="Yoshinaga Y."/>
            <person name="Zwiers L.-H."/>
            <person name="Turgeon B."/>
            <person name="Goodwin S."/>
            <person name="Spatafora J."/>
            <person name="Crous P."/>
            <person name="Grigoriev I."/>
        </authorList>
    </citation>
    <scope>NUCLEOTIDE SEQUENCE</scope>
    <source>
        <strain evidence="10">CBS 113979</strain>
    </source>
</reference>
<keyword evidence="5" id="KW-0472">Membrane</keyword>
<keyword evidence="7" id="KW-0449">Lipoprotein</keyword>
<dbReference type="AlphaFoldDB" id="A0A6G1GVK9"/>
<evidence type="ECO:0000256" key="5">
    <source>
        <dbReference type="ARBA" id="ARBA00023136"/>
    </source>
</evidence>
<dbReference type="Pfam" id="PF20238">
    <property type="entry name" value="BIM1-like_dom"/>
    <property type="match status" value="1"/>
</dbReference>
<dbReference type="Proteomes" id="UP000800041">
    <property type="component" value="Unassembled WGS sequence"/>
</dbReference>
<dbReference type="GO" id="GO:0005886">
    <property type="term" value="C:plasma membrane"/>
    <property type="evidence" value="ECO:0007669"/>
    <property type="project" value="UniProtKB-SubCell"/>
</dbReference>
<organism evidence="10 11">
    <name type="scientific">Aulographum hederae CBS 113979</name>
    <dbReference type="NCBI Taxonomy" id="1176131"/>
    <lineage>
        <taxon>Eukaryota</taxon>
        <taxon>Fungi</taxon>
        <taxon>Dikarya</taxon>
        <taxon>Ascomycota</taxon>
        <taxon>Pezizomycotina</taxon>
        <taxon>Dothideomycetes</taxon>
        <taxon>Pleosporomycetidae</taxon>
        <taxon>Aulographales</taxon>
        <taxon>Aulographaceae</taxon>
    </lineage>
</organism>
<keyword evidence="4 8" id="KW-0732">Signal</keyword>
<accession>A0A6G1GVK9</accession>
<evidence type="ECO:0000256" key="2">
    <source>
        <dbReference type="ARBA" id="ARBA00022475"/>
    </source>
</evidence>
<dbReference type="GO" id="GO:0098552">
    <property type="term" value="C:side of membrane"/>
    <property type="evidence" value="ECO:0007669"/>
    <property type="project" value="UniProtKB-KW"/>
</dbReference>
<dbReference type="EMBL" id="ML977165">
    <property type="protein sequence ID" value="KAF1984837.1"/>
    <property type="molecule type" value="Genomic_DNA"/>
</dbReference>
<evidence type="ECO:0000256" key="3">
    <source>
        <dbReference type="ARBA" id="ARBA00022622"/>
    </source>
</evidence>